<dbReference type="PANTHER" id="PTHR22912">
    <property type="entry name" value="DISULFIDE OXIDOREDUCTASE"/>
    <property type="match status" value="1"/>
</dbReference>
<dbReference type="FunFam" id="3.30.390.30:FF:000001">
    <property type="entry name" value="Dihydrolipoyl dehydrogenase"/>
    <property type="match status" value="1"/>
</dbReference>
<keyword evidence="4" id="KW-0963">Cytoplasm</keyword>
<dbReference type="Pfam" id="PF07992">
    <property type="entry name" value="Pyr_redox_2"/>
    <property type="match status" value="1"/>
</dbReference>
<keyword evidence="9" id="KW-1015">Disulfide bond</keyword>
<feature type="binding site" evidence="13">
    <location>
        <position position="49"/>
    </location>
    <ligand>
        <name>FAD</name>
        <dbReference type="ChEBI" id="CHEBI:57692"/>
    </ligand>
</feature>
<feature type="binding site" evidence="13">
    <location>
        <begin position="139"/>
        <end position="141"/>
    </location>
    <ligand>
        <name>FAD</name>
        <dbReference type="ChEBI" id="CHEBI:57692"/>
    </ligand>
</feature>
<dbReference type="PANTHER" id="PTHR22912:SF217">
    <property type="entry name" value="DIHYDROLIPOYL DEHYDROGENASE"/>
    <property type="match status" value="1"/>
</dbReference>
<evidence type="ECO:0000256" key="3">
    <source>
        <dbReference type="ARBA" id="ARBA00012608"/>
    </source>
</evidence>
<dbReference type="InterPro" id="IPR006258">
    <property type="entry name" value="Lipoamide_DH"/>
</dbReference>
<dbReference type="Gene3D" id="3.50.50.60">
    <property type="entry name" value="FAD/NAD(P)-binding domain"/>
    <property type="match status" value="2"/>
</dbReference>
<evidence type="ECO:0000256" key="15">
    <source>
        <dbReference type="RuleBase" id="RU003692"/>
    </source>
</evidence>
<comment type="subcellular location">
    <subcellularLocation>
        <location evidence="1">Cytoplasm</location>
    </subcellularLocation>
</comment>
<dbReference type="PRINTS" id="PR00368">
    <property type="entry name" value="FADPNR"/>
</dbReference>
<dbReference type="EMBL" id="CP002281">
    <property type="protein sequence ID" value="ADO83661.1"/>
    <property type="molecule type" value="Genomic_DNA"/>
</dbReference>
<evidence type="ECO:0000259" key="16">
    <source>
        <dbReference type="Pfam" id="PF02852"/>
    </source>
</evidence>
<dbReference type="PROSITE" id="PS00076">
    <property type="entry name" value="PYRIDINE_REDOX_1"/>
    <property type="match status" value="1"/>
</dbReference>
<feature type="domain" description="FAD/NAD(P)-binding" evidence="17">
    <location>
        <begin position="3"/>
        <end position="319"/>
    </location>
</feature>
<dbReference type="SUPFAM" id="SSF51905">
    <property type="entry name" value="FAD/NAD(P)-binding domain"/>
    <property type="match status" value="1"/>
</dbReference>
<keyword evidence="13" id="KW-0547">Nucleotide-binding</keyword>
<proteinExistence type="inferred from homology"/>
<feature type="domain" description="Pyridine nucleotide-disulphide oxidoreductase dimerisation" evidence="16">
    <location>
        <begin position="339"/>
        <end position="447"/>
    </location>
</feature>
<evidence type="ECO:0000256" key="4">
    <source>
        <dbReference type="ARBA" id="ARBA00022490"/>
    </source>
</evidence>
<dbReference type="RefSeq" id="WP_013388323.1">
    <property type="nucleotide sequence ID" value="NC_014632.1"/>
</dbReference>
<feature type="binding site" evidence="13">
    <location>
        <begin position="180"/>
        <end position="187"/>
    </location>
    <ligand>
        <name>NAD(+)</name>
        <dbReference type="ChEBI" id="CHEBI:57540"/>
    </ligand>
</feature>
<feature type="binding site" evidence="13">
    <location>
        <position position="266"/>
    </location>
    <ligand>
        <name>NAD(+)</name>
        <dbReference type="ChEBI" id="CHEBI:57540"/>
    </ligand>
</feature>
<dbReference type="PIRSF" id="PIRSF000350">
    <property type="entry name" value="Mercury_reductase_MerA"/>
    <property type="match status" value="1"/>
</dbReference>
<evidence type="ECO:0000313" key="19">
    <source>
        <dbReference type="Proteomes" id="UP000006875"/>
    </source>
</evidence>
<dbReference type="GO" id="GO:0006103">
    <property type="term" value="P:2-oxoglutarate metabolic process"/>
    <property type="evidence" value="ECO:0007669"/>
    <property type="project" value="TreeGrafter"/>
</dbReference>
<dbReference type="OrthoDB" id="9800167at2"/>
<evidence type="ECO:0000256" key="14">
    <source>
        <dbReference type="PIRSR" id="PIRSR000350-4"/>
    </source>
</evidence>
<keyword evidence="10 15" id="KW-0676">Redox-active center</keyword>
<comment type="similarity">
    <text evidence="2 15">Belongs to the class-I pyridine nucleotide-disulfide oxidoreductase family.</text>
</comment>
<evidence type="ECO:0000256" key="10">
    <source>
        <dbReference type="ARBA" id="ARBA00023284"/>
    </source>
</evidence>
<dbReference type="GO" id="GO:0004148">
    <property type="term" value="F:dihydrolipoyl dehydrogenase (NADH) activity"/>
    <property type="evidence" value="ECO:0007669"/>
    <property type="project" value="UniProtKB-EC"/>
</dbReference>
<evidence type="ECO:0000256" key="6">
    <source>
        <dbReference type="ARBA" id="ARBA00022827"/>
    </source>
</evidence>
<keyword evidence="7 15" id="KW-0560">Oxidoreductase</keyword>
<dbReference type="InterPro" id="IPR001100">
    <property type="entry name" value="Pyr_nuc-diS_OxRdtase"/>
</dbReference>
<feature type="active site" description="Proton acceptor" evidence="12">
    <location>
        <position position="436"/>
    </location>
</feature>
<sequence>MDYDIIVLGGGPGGYVAAIKAAQMNAKTAIIEMGNFGGVCLNWGCIPTKTLLKSAKVYQYILNSSKYGIDIDDLSNVNINWEKMLQRKKDVVKKLTSGVEFLLKNNKVDIYRGFGNVIDKNSIEVNGNRLSCKNIILSTGSSPNIPEIPGVKDGLKSGFVITSKEALELLKIPEKLVILGGGVIGVEFATLYSSLGTKVTIIQNMDRILEFMDHDVINEMEDILLGLGVEILYNTSIVKVNKTDLTIKDKDGERDIDADNLLISIGRYANMKGLEKLNLETYRRGVKTNEKLETNIPGVYAIGDLNGVFNLAHVASAEGIIAVENIMGEDKKIDYRKAPNCIYSFPEMAAVGYNEVDARNKFKDIIVSKLPLSANGKALAEGESTGFIKIIADKEYGEIIGVHIIAPTATDMVSEIVTTMELEGTIYDVARVIHPHPTISELVMEAAHGAVHKNKDT</sequence>
<dbReference type="Gene3D" id="3.30.390.30">
    <property type="match status" value="1"/>
</dbReference>
<keyword evidence="6 13" id="KW-0274">FAD</keyword>
<dbReference type="EC" id="1.8.1.4" evidence="3 15"/>
<dbReference type="HOGENOM" id="CLU_016755_0_3_0"/>
<evidence type="ECO:0000256" key="5">
    <source>
        <dbReference type="ARBA" id="ARBA00022630"/>
    </source>
</evidence>
<dbReference type="InterPro" id="IPR012999">
    <property type="entry name" value="Pyr_OxRdtase_I_AS"/>
</dbReference>
<protein>
    <recommendedName>
        <fullName evidence="3 15">Dihydrolipoyl dehydrogenase</fullName>
        <ecNumber evidence="3 15">1.8.1.4</ecNumber>
    </recommendedName>
</protein>
<evidence type="ECO:0000313" key="18">
    <source>
        <dbReference type="EMBL" id="ADO83661.1"/>
    </source>
</evidence>
<evidence type="ECO:0000256" key="12">
    <source>
        <dbReference type="PIRSR" id="PIRSR000350-2"/>
    </source>
</evidence>
<comment type="miscellaneous">
    <text evidence="15">The active site is a redox-active disulfide bond.</text>
</comment>
<keyword evidence="5 15" id="KW-0285">Flavoprotein</keyword>
<name>E3HAD1_ILYPC</name>
<evidence type="ECO:0000256" key="13">
    <source>
        <dbReference type="PIRSR" id="PIRSR000350-3"/>
    </source>
</evidence>
<evidence type="ECO:0000256" key="8">
    <source>
        <dbReference type="ARBA" id="ARBA00023027"/>
    </source>
</evidence>
<evidence type="ECO:0000259" key="17">
    <source>
        <dbReference type="Pfam" id="PF07992"/>
    </source>
</evidence>
<feature type="binding site" evidence="13">
    <location>
        <position position="304"/>
    </location>
    <ligand>
        <name>FAD</name>
        <dbReference type="ChEBI" id="CHEBI:57692"/>
    </ligand>
</feature>
<dbReference type="InterPro" id="IPR004099">
    <property type="entry name" value="Pyr_nucl-diS_OxRdtase_dimer"/>
</dbReference>
<dbReference type="STRING" id="572544.Ilyop_1890"/>
<gene>
    <name evidence="18" type="ordered locus">Ilyop_1890</name>
</gene>
<evidence type="ECO:0000256" key="11">
    <source>
        <dbReference type="ARBA" id="ARBA00049187"/>
    </source>
</evidence>
<dbReference type="eggNOG" id="COG1249">
    <property type="taxonomic scope" value="Bacteria"/>
</dbReference>
<organism evidence="18 19">
    <name type="scientific">Ilyobacter polytropus (strain ATCC 51220 / DSM 2926 / LMG 16218 / CuHBu1)</name>
    <dbReference type="NCBI Taxonomy" id="572544"/>
    <lineage>
        <taxon>Bacteria</taxon>
        <taxon>Fusobacteriati</taxon>
        <taxon>Fusobacteriota</taxon>
        <taxon>Fusobacteriia</taxon>
        <taxon>Fusobacteriales</taxon>
        <taxon>Fusobacteriaceae</taxon>
        <taxon>Ilyobacter</taxon>
    </lineage>
</organism>
<evidence type="ECO:0000256" key="2">
    <source>
        <dbReference type="ARBA" id="ARBA00007532"/>
    </source>
</evidence>
<dbReference type="InterPro" id="IPR023753">
    <property type="entry name" value="FAD/NAD-binding_dom"/>
</dbReference>
<dbReference type="KEGG" id="ipo:Ilyop_1890"/>
<dbReference type="SUPFAM" id="SSF55424">
    <property type="entry name" value="FAD/NAD-linked reductases, dimerisation (C-terminal) domain"/>
    <property type="match status" value="1"/>
</dbReference>
<dbReference type="InterPro" id="IPR016156">
    <property type="entry name" value="FAD/NAD-linked_Rdtase_dimer_sf"/>
</dbReference>
<dbReference type="AlphaFoldDB" id="E3HAD1"/>
<keyword evidence="8 13" id="KW-0520">NAD</keyword>
<feature type="binding site" evidence="13">
    <location>
        <position position="115"/>
    </location>
    <ligand>
        <name>FAD</name>
        <dbReference type="ChEBI" id="CHEBI:57692"/>
    </ligand>
</feature>
<accession>E3HAD1</accession>
<evidence type="ECO:0000256" key="7">
    <source>
        <dbReference type="ARBA" id="ARBA00023002"/>
    </source>
</evidence>
<evidence type="ECO:0000256" key="1">
    <source>
        <dbReference type="ARBA" id="ARBA00004496"/>
    </source>
</evidence>
<dbReference type="GO" id="GO:0050660">
    <property type="term" value="F:flavin adenine dinucleotide binding"/>
    <property type="evidence" value="ECO:0007669"/>
    <property type="project" value="InterPro"/>
</dbReference>
<dbReference type="PRINTS" id="PR00411">
    <property type="entry name" value="PNDRDTASEI"/>
</dbReference>
<dbReference type="NCBIfam" id="TIGR01350">
    <property type="entry name" value="lipoamide_DH"/>
    <property type="match status" value="1"/>
</dbReference>
<dbReference type="InterPro" id="IPR050151">
    <property type="entry name" value="Class-I_Pyr_Nuc-Dis_Oxidored"/>
</dbReference>
<dbReference type="InterPro" id="IPR036188">
    <property type="entry name" value="FAD/NAD-bd_sf"/>
</dbReference>
<dbReference type="Proteomes" id="UP000006875">
    <property type="component" value="Chromosome"/>
</dbReference>
<dbReference type="GO" id="GO:0005737">
    <property type="term" value="C:cytoplasm"/>
    <property type="evidence" value="ECO:0007669"/>
    <property type="project" value="UniProtKB-SubCell"/>
</dbReference>
<keyword evidence="19" id="KW-1185">Reference proteome</keyword>
<reference evidence="18 19" key="1">
    <citation type="journal article" date="2010" name="Stand. Genomic Sci.">
        <title>Complete genome sequence of Ilyobacter polytropus type strain (CuHbu1).</title>
        <authorList>
            <person name="Sikorski J."/>
            <person name="Chertkov O."/>
            <person name="Lapidus A."/>
            <person name="Nolan M."/>
            <person name="Lucas S."/>
            <person name="Del Rio T.G."/>
            <person name="Tice H."/>
            <person name="Cheng J.F."/>
            <person name="Tapia R."/>
            <person name="Han C."/>
            <person name="Goodwin L."/>
            <person name="Pitluck S."/>
            <person name="Liolios K."/>
            <person name="Ivanova N."/>
            <person name="Mavromatis K."/>
            <person name="Mikhailova N."/>
            <person name="Pati A."/>
            <person name="Chen A."/>
            <person name="Palaniappan K."/>
            <person name="Land M."/>
            <person name="Hauser L."/>
            <person name="Chang Y.J."/>
            <person name="Jeffries C.D."/>
            <person name="Brambilla E."/>
            <person name="Yasawong M."/>
            <person name="Rohde M."/>
            <person name="Pukall R."/>
            <person name="Spring S."/>
            <person name="Goker M."/>
            <person name="Woyke T."/>
            <person name="Bristow J."/>
            <person name="Eisen J.A."/>
            <person name="Markowitz V."/>
            <person name="Hugenholtz P."/>
            <person name="Kyrpides N.C."/>
            <person name="Klenk H.P."/>
        </authorList>
    </citation>
    <scope>NUCLEOTIDE SEQUENCE [LARGE SCALE GENOMIC DNA]</scope>
    <source>
        <strain evidence="19">ATCC 51220 / DSM 2926 / LMG 16218 / CuHBu1</strain>
    </source>
</reference>
<dbReference type="Pfam" id="PF02852">
    <property type="entry name" value="Pyr_redox_dim"/>
    <property type="match status" value="1"/>
</dbReference>
<comment type="catalytic activity">
    <reaction evidence="11 15">
        <text>N(6)-[(R)-dihydrolipoyl]-L-lysyl-[protein] + NAD(+) = N(6)-[(R)-lipoyl]-L-lysyl-[protein] + NADH + H(+)</text>
        <dbReference type="Rhea" id="RHEA:15045"/>
        <dbReference type="Rhea" id="RHEA-COMP:10474"/>
        <dbReference type="Rhea" id="RHEA-COMP:10475"/>
        <dbReference type="ChEBI" id="CHEBI:15378"/>
        <dbReference type="ChEBI" id="CHEBI:57540"/>
        <dbReference type="ChEBI" id="CHEBI:57945"/>
        <dbReference type="ChEBI" id="CHEBI:83099"/>
        <dbReference type="ChEBI" id="CHEBI:83100"/>
        <dbReference type="EC" id="1.8.1.4"/>
    </reaction>
</comment>
<comment type="cofactor">
    <cofactor evidence="13 15">
        <name>FAD</name>
        <dbReference type="ChEBI" id="CHEBI:57692"/>
    </cofactor>
    <text evidence="13 15">Binds 1 FAD per subunit.</text>
</comment>
<feature type="disulfide bond" description="Redox-active" evidence="14">
    <location>
        <begin position="40"/>
        <end position="45"/>
    </location>
</feature>
<evidence type="ECO:0000256" key="9">
    <source>
        <dbReference type="ARBA" id="ARBA00023157"/>
    </source>
</evidence>